<evidence type="ECO:0000256" key="1">
    <source>
        <dbReference type="SAM" id="SignalP"/>
    </source>
</evidence>
<dbReference type="AlphaFoldDB" id="A0A9P6D320"/>
<accession>A0A9P6D320</accession>
<evidence type="ECO:0000313" key="4">
    <source>
        <dbReference type="Proteomes" id="UP000807025"/>
    </source>
</evidence>
<sequence>MKLSLTAVIFFCLIAQATTQDRCPRYHSKVPFYHAYHPTSVDHFYTIDDVEYEKSPNIRYIHEGVTGYIFATQEPSTVPLLHLFHKTQVNHYYTISEALAARVMAVDLSDKVLRGRDDFYTANWVERNIAITSMHGADNGVAPYILG</sequence>
<feature type="chain" id="PRO_5040333623" description="DUF5648 domain-containing protein" evidence="1">
    <location>
        <begin position="20"/>
        <end position="147"/>
    </location>
</feature>
<dbReference type="InterPro" id="IPR043708">
    <property type="entry name" value="DUF5648"/>
</dbReference>
<evidence type="ECO:0000313" key="3">
    <source>
        <dbReference type="EMBL" id="KAF9490626.1"/>
    </source>
</evidence>
<gene>
    <name evidence="3" type="ORF">BDN71DRAFT_1434566</name>
</gene>
<feature type="domain" description="DUF5648" evidence="2">
    <location>
        <begin position="26"/>
        <end position="102"/>
    </location>
</feature>
<dbReference type="Proteomes" id="UP000807025">
    <property type="component" value="Unassembled WGS sequence"/>
</dbReference>
<reference evidence="3" key="1">
    <citation type="submission" date="2020-11" db="EMBL/GenBank/DDBJ databases">
        <authorList>
            <consortium name="DOE Joint Genome Institute"/>
            <person name="Ahrendt S."/>
            <person name="Riley R."/>
            <person name="Andreopoulos W."/>
            <person name="Labutti K."/>
            <person name="Pangilinan J."/>
            <person name="Ruiz-Duenas F.J."/>
            <person name="Barrasa J.M."/>
            <person name="Sanchez-Garcia M."/>
            <person name="Camarero S."/>
            <person name="Miyauchi S."/>
            <person name="Serrano A."/>
            <person name="Linde D."/>
            <person name="Babiker R."/>
            <person name="Drula E."/>
            <person name="Ayuso-Fernandez I."/>
            <person name="Pacheco R."/>
            <person name="Padilla G."/>
            <person name="Ferreira P."/>
            <person name="Barriuso J."/>
            <person name="Kellner H."/>
            <person name="Castanera R."/>
            <person name="Alfaro M."/>
            <person name="Ramirez L."/>
            <person name="Pisabarro A.G."/>
            <person name="Kuo A."/>
            <person name="Tritt A."/>
            <person name="Lipzen A."/>
            <person name="He G."/>
            <person name="Yan M."/>
            <person name="Ng V."/>
            <person name="Cullen D."/>
            <person name="Martin F."/>
            <person name="Rosso M.-N."/>
            <person name="Henrissat B."/>
            <person name="Hibbett D."/>
            <person name="Martinez A.T."/>
            <person name="Grigoriev I.V."/>
        </authorList>
    </citation>
    <scope>NUCLEOTIDE SEQUENCE</scope>
    <source>
        <strain evidence="3">ATCC 90797</strain>
    </source>
</reference>
<keyword evidence="4" id="KW-1185">Reference proteome</keyword>
<keyword evidence="1" id="KW-0732">Signal</keyword>
<dbReference type="EMBL" id="MU154637">
    <property type="protein sequence ID" value="KAF9490626.1"/>
    <property type="molecule type" value="Genomic_DNA"/>
</dbReference>
<organism evidence="3 4">
    <name type="scientific">Pleurotus eryngii</name>
    <name type="common">Boletus of the steppes</name>
    <dbReference type="NCBI Taxonomy" id="5323"/>
    <lineage>
        <taxon>Eukaryota</taxon>
        <taxon>Fungi</taxon>
        <taxon>Dikarya</taxon>
        <taxon>Basidiomycota</taxon>
        <taxon>Agaricomycotina</taxon>
        <taxon>Agaricomycetes</taxon>
        <taxon>Agaricomycetidae</taxon>
        <taxon>Agaricales</taxon>
        <taxon>Pleurotineae</taxon>
        <taxon>Pleurotaceae</taxon>
        <taxon>Pleurotus</taxon>
    </lineage>
</organism>
<evidence type="ECO:0000259" key="2">
    <source>
        <dbReference type="Pfam" id="PF18885"/>
    </source>
</evidence>
<proteinExistence type="predicted"/>
<dbReference type="OrthoDB" id="9971254at2759"/>
<protein>
    <recommendedName>
        <fullName evidence="2">DUF5648 domain-containing protein</fullName>
    </recommendedName>
</protein>
<comment type="caution">
    <text evidence="3">The sequence shown here is derived from an EMBL/GenBank/DDBJ whole genome shotgun (WGS) entry which is preliminary data.</text>
</comment>
<name>A0A9P6D320_PLEER</name>
<dbReference type="Pfam" id="PF18885">
    <property type="entry name" value="DUF5648"/>
    <property type="match status" value="1"/>
</dbReference>
<feature type="signal peptide" evidence="1">
    <location>
        <begin position="1"/>
        <end position="19"/>
    </location>
</feature>